<accession>A0ABU7XXB8</accession>
<proteinExistence type="predicted"/>
<dbReference type="SUPFAM" id="SSF50998">
    <property type="entry name" value="Quinoprotein alcohol dehydrogenase-like"/>
    <property type="match status" value="1"/>
</dbReference>
<dbReference type="InterPro" id="IPR011047">
    <property type="entry name" value="Quinoprotein_ADH-like_sf"/>
</dbReference>
<gene>
    <name evidence="3" type="ORF">N1F79_18665</name>
</gene>
<feature type="chain" id="PRO_5045609463" evidence="1">
    <location>
        <begin position="26"/>
        <end position="533"/>
    </location>
</feature>
<keyword evidence="4" id="KW-1185">Reference proteome</keyword>
<dbReference type="InterPro" id="IPR002372">
    <property type="entry name" value="PQQ_rpt_dom"/>
</dbReference>
<organism evidence="3 4">
    <name type="scientific">Flavivirga spongiicola</name>
    <dbReference type="NCBI Taxonomy" id="421621"/>
    <lineage>
        <taxon>Bacteria</taxon>
        <taxon>Pseudomonadati</taxon>
        <taxon>Bacteroidota</taxon>
        <taxon>Flavobacteriia</taxon>
        <taxon>Flavobacteriales</taxon>
        <taxon>Flavobacteriaceae</taxon>
        <taxon>Flavivirga</taxon>
    </lineage>
</organism>
<protein>
    <submittedName>
        <fullName evidence="3">PQQ-like beta-propeller repeat protein</fullName>
    </submittedName>
</protein>
<sequence>MKLPFRLLFCYLLISLVLISCSSTKKNVVTVTGSENQWPMSGGPDGSWKIETSLKVPTKWSVRTGENIKWKKTLPEGGQSGIAVWGDKIFLTINPPNDDPTYSEASDVKGGATNKDIVLFCLNSNNGDIVWNKTIKGTIESEYNYGFSDATTPTPMTDGKHVWAINASGGMACFSMEGHLVWERTWQPIPVTPNRPFNKQFDSIIFEDFILNVEPAVENDSIRTTAWNYLHAFDKNTGNRLWVTKAAVTNYNTPVLGETKDGKPAILMGRGGPHSVPERPVGLSLISLHDKTQGEALWHWEPKEKNNVSGWGALSTQHWNGEKASWFYEGKSHLTIDTKTGKLVSQKDMRIVDLNKYDTISKKYNLQKDVEIKDFGGAYHYHYHCNIPVGEYVYFMGLYKPFIKRHHTTTGKTEYLEVPEEMSEDGGYIWKKQSNDGLNSQGQLHSSDNRTRGGGFQKCFLGSPTVINDYIYFTSAIGIVYVIDANAEKLDESAIIAINDLGERGKTWTVNSLSFASGNIYHRTMKEIVCIGK</sequence>
<feature type="signal peptide" evidence="1">
    <location>
        <begin position="1"/>
        <end position="25"/>
    </location>
</feature>
<dbReference type="PANTHER" id="PTHR34512:SF30">
    <property type="entry name" value="OUTER MEMBRANE PROTEIN ASSEMBLY FACTOR BAMB"/>
    <property type="match status" value="1"/>
</dbReference>
<evidence type="ECO:0000256" key="1">
    <source>
        <dbReference type="SAM" id="SignalP"/>
    </source>
</evidence>
<dbReference type="PANTHER" id="PTHR34512">
    <property type="entry name" value="CELL SURFACE PROTEIN"/>
    <property type="match status" value="1"/>
</dbReference>
<dbReference type="Gene3D" id="2.130.10.10">
    <property type="entry name" value="YVTN repeat-like/Quinoprotein amine dehydrogenase"/>
    <property type="match status" value="1"/>
</dbReference>
<evidence type="ECO:0000259" key="2">
    <source>
        <dbReference type="Pfam" id="PF13360"/>
    </source>
</evidence>
<feature type="domain" description="Pyrrolo-quinoline quinone repeat" evidence="2">
    <location>
        <begin position="119"/>
        <end position="243"/>
    </location>
</feature>
<dbReference type="Pfam" id="PF13360">
    <property type="entry name" value="PQQ_2"/>
    <property type="match status" value="1"/>
</dbReference>
<dbReference type="RefSeq" id="WP_303307446.1">
    <property type="nucleotide sequence ID" value="NZ_JAODOP010000004.1"/>
</dbReference>
<evidence type="ECO:0000313" key="4">
    <source>
        <dbReference type="Proteomes" id="UP001337305"/>
    </source>
</evidence>
<dbReference type="Proteomes" id="UP001337305">
    <property type="component" value="Unassembled WGS sequence"/>
</dbReference>
<keyword evidence="1" id="KW-0732">Signal</keyword>
<comment type="caution">
    <text evidence="3">The sequence shown here is derived from an EMBL/GenBank/DDBJ whole genome shotgun (WGS) entry which is preliminary data.</text>
</comment>
<reference evidence="3 4" key="1">
    <citation type="submission" date="2022-09" db="EMBL/GenBank/DDBJ databases">
        <title>Genome sequencing of Flavivirga sp. MEBiC05379.</title>
        <authorList>
            <person name="Oh H.-M."/>
            <person name="Kwon K.K."/>
            <person name="Park M.J."/>
            <person name="Yang S.-H."/>
        </authorList>
    </citation>
    <scope>NUCLEOTIDE SEQUENCE [LARGE SCALE GENOMIC DNA]</scope>
    <source>
        <strain evidence="3 4">MEBiC05379</strain>
    </source>
</reference>
<dbReference type="PROSITE" id="PS51257">
    <property type="entry name" value="PROKAR_LIPOPROTEIN"/>
    <property type="match status" value="1"/>
</dbReference>
<dbReference type="EMBL" id="JAODOP010000004">
    <property type="protein sequence ID" value="MEF3835153.1"/>
    <property type="molecule type" value="Genomic_DNA"/>
</dbReference>
<evidence type="ECO:0000313" key="3">
    <source>
        <dbReference type="EMBL" id="MEF3835153.1"/>
    </source>
</evidence>
<name>A0ABU7XXB8_9FLAO</name>
<dbReference type="InterPro" id="IPR015943">
    <property type="entry name" value="WD40/YVTN_repeat-like_dom_sf"/>
</dbReference>